<evidence type="ECO:0000313" key="2">
    <source>
        <dbReference type="EMBL" id="ABD89812.1"/>
    </source>
</evidence>
<sequence>MGVAISDSALAGGMSVAEFRAFQDRRPDHERWELISGVPMMMTPATIAHNRIASNLEWLLTDALGRFDRSRLATQRPGIDLGSIAYRPEPDVGVIDADYAAGQRFVEHCYLLAEIVSETDELPVPGTGGRWIDVKREIYRAHPPCEAVLIVEQDRIEVAVDIRSKDGWRAALLNGPEAELRLPAFGLRCALAALYEGTPLMPRRERGGETK</sequence>
<dbReference type="eggNOG" id="COG4636">
    <property type="taxonomic scope" value="Bacteria"/>
</dbReference>
<dbReference type="RefSeq" id="WP_011474693.1">
    <property type="nucleotide sequence ID" value="NC_007925.1"/>
</dbReference>
<dbReference type="PANTHER" id="PTHR36558:SF1">
    <property type="entry name" value="RESTRICTION ENDONUCLEASE DOMAIN-CONTAINING PROTEIN-RELATED"/>
    <property type="match status" value="1"/>
</dbReference>
<dbReference type="CDD" id="cd06260">
    <property type="entry name" value="DUF820-like"/>
    <property type="match status" value="1"/>
</dbReference>
<accession>Q20YH4</accession>
<dbReference type="InterPro" id="IPR011335">
    <property type="entry name" value="Restrct_endonuc-II-like"/>
</dbReference>
<dbReference type="HOGENOM" id="CLU_076312_6_1_5"/>
<dbReference type="SUPFAM" id="SSF52980">
    <property type="entry name" value="Restriction endonuclease-like"/>
    <property type="match status" value="1"/>
</dbReference>
<dbReference type="InterPro" id="IPR008538">
    <property type="entry name" value="Uma2"/>
</dbReference>
<gene>
    <name evidence="2" type="ordered locus">RPC_4289</name>
</gene>
<dbReference type="STRING" id="316056.RPC_4289"/>
<protein>
    <recommendedName>
        <fullName evidence="1">Putative restriction endonuclease domain-containing protein</fullName>
    </recommendedName>
</protein>
<dbReference type="AlphaFoldDB" id="Q20YH4"/>
<dbReference type="InterPro" id="IPR012296">
    <property type="entry name" value="Nuclease_put_TT1808"/>
</dbReference>
<dbReference type="Pfam" id="PF05685">
    <property type="entry name" value="Uma2"/>
    <property type="match status" value="1"/>
</dbReference>
<name>Q20YH4_RHOPB</name>
<dbReference type="Gene3D" id="3.90.1570.10">
    <property type="entry name" value="tt1808, chain A"/>
    <property type="match status" value="1"/>
</dbReference>
<dbReference type="PANTHER" id="PTHR36558">
    <property type="entry name" value="GLR1098 PROTEIN"/>
    <property type="match status" value="1"/>
</dbReference>
<proteinExistence type="predicted"/>
<organism evidence="2">
    <name type="scientific">Rhodopseudomonas palustris (strain BisB18)</name>
    <dbReference type="NCBI Taxonomy" id="316056"/>
    <lineage>
        <taxon>Bacteria</taxon>
        <taxon>Pseudomonadati</taxon>
        <taxon>Pseudomonadota</taxon>
        <taxon>Alphaproteobacteria</taxon>
        <taxon>Hyphomicrobiales</taxon>
        <taxon>Nitrobacteraceae</taxon>
        <taxon>Rhodopseudomonas</taxon>
    </lineage>
</organism>
<dbReference type="EMBL" id="CP000301">
    <property type="protein sequence ID" value="ABD89812.1"/>
    <property type="molecule type" value="Genomic_DNA"/>
</dbReference>
<dbReference type="KEGG" id="rpc:RPC_4289"/>
<dbReference type="OrthoDB" id="155284at2"/>
<reference evidence="2" key="1">
    <citation type="submission" date="2006-03" db="EMBL/GenBank/DDBJ databases">
        <title>Complete sequence of Rhodopseudomonas palustris BisB18.</title>
        <authorList>
            <consortium name="US DOE Joint Genome Institute"/>
            <person name="Copeland A."/>
            <person name="Lucas S."/>
            <person name="Lapidus A."/>
            <person name="Barry K."/>
            <person name="Detter J.C."/>
            <person name="Glavina del Rio T."/>
            <person name="Hammon N."/>
            <person name="Israni S."/>
            <person name="Dalin E."/>
            <person name="Tice H."/>
            <person name="Pitluck S."/>
            <person name="Chain P."/>
            <person name="Malfatti S."/>
            <person name="Shin M."/>
            <person name="Vergez L."/>
            <person name="Schmutz J."/>
            <person name="Larimer F."/>
            <person name="Land M."/>
            <person name="Hauser L."/>
            <person name="Pelletier D.A."/>
            <person name="Kyrpides N."/>
            <person name="Anderson I."/>
            <person name="Oda Y."/>
            <person name="Harwood C.S."/>
            <person name="Richardson P."/>
        </authorList>
    </citation>
    <scope>NUCLEOTIDE SEQUENCE [LARGE SCALE GENOMIC DNA]</scope>
    <source>
        <strain evidence="2">BisB18</strain>
    </source>
</reference>
<feature type="domain" description="Putative restriction endonuclease" evidence="1">
    <location>
        <begin position="17"/>
        <end position="191"/>
    </location>
</feature>
<evidence type="ECO:0000259" key="1">
    <source>
        <dbReference type="Pfam" id="PF05685"/>
    </source>
</evidence>